<feature type="coiled-coil region" evidence="8">
    <location>
        <begin position="217"/>
        <end position="251"/>
    </location>
</feature>
<protein>
    <submittedName>
        <fullName evidence="9">3-epi-6-deoxocathasterone 23-monooxygenase</fullName>
    </submittedName>
</protein>
<dbReference type="PANTHER" id="PTHR24286">
    <property type="entry name" value="CYTOCHROME P450 26"/>
    <property type="match status" value="1"/>
</dbReference>
<dbReference type="GO" id="GO:0016020">
    <property type="term" value="C:membrane"/>
    <property type="evidence" value="ECO:0007669"/>
    <property type="project" value="UniProtKB-SubCell"/>
</dbReference>
<dbReference type="PRINTS" id="PR00385">
    <property type="entry name" value="P450"/>
</dbReference>
<dbReference type="PRINTS" id="PR00359">
    <property type="entry name" value="BP450"/>
</dbReference>
<comment type="subcellular location">
    <subcellularLocation>
        <location evidence="1">Membrane</location>
        <topology evidence="1">Single-pass membrane protein</topology>
    </subcellularLocation>
</comment>
<organism evidence="9 10">
    <name type="scientific">Capsicum annuum</name>
    <name type="common">Capsicum pepper</name>
    <dbReference type="NCBI Taxonomy" id="4072"/>
    <lineage>
        <taxon>Eukaryota</taxon>
        <taxon>Viridiplantae</taxon>
        <taxon>Streptophyta</taxon>
        <taxon>Embryophyta</taxon>
        <taxon>Tracheophyta</taxon>
        <taxon>Spermatophyta</taxon>
        <taxon>Magnoliopsida</taxon>
        <taxon>eudicotyledons</taxon>
        <taxon>Gunneridae</taxon>
        <taxon>Pentapetalae</taxon>
        <taxon>asterids</taxon>
        <taxon>lamiids</taxon>
        <taxon>Solanales</taxon>
        <taxon>Solanaceae</taxon>
        <taxon>Solanoideae</taxon>
        <taxon>Capsiceae</taxon>
        <taxon>Capsicum</taxon>
    </lineage>
</organism>
<dbReference type="InterPro" id="IPR002397">
    <property type="entry name" value="Cyt_P450_B"/>
</dbReference>
<evidence type="ECO:0000256" key="6">
    <source>
        <dbReference type="ARBA" id="ARBA00023004"/>
    </source>
</evidence>
<keyword evidence="7" id="KW-0349">Heme</keyword>
<comment type="similarity">
    <text evidence="2 7">Belongs to the cytochrome P450 family.</text>
</comment>
<dbReference type="Gene3D" id="1.10.630.10">
    <property type="entry name" value="Cytochrome P450"/>
    <property type="match status" value="1"/>
</dbReference>
<keyword evidence="5" id="KW-1133">Transmembrane helix</keyword>
<evidence type="ECO:0000256" key="1">
    <source>
        <dbReference type="ARBA" id="ARBA00004167"/>
    </source>
</evidence>
<dbReference type="AlphaFoldDB" id="A0A2G2XXC4"/>
<dbReference type="GO" id="GO:0005506">
    <property type="term" value="F:iron ion binding"/>
    <property type="evidence" value="ECO:0007669"/>
    <property type="project" value="InterPro"/>
</dbReference>
<dbReference type="SUPFAM" id="SSF48264">
    <property type="entry name" value="Cytochrome P450"/>
    <property type="match status" value="1"/>
</dbReference>
<evidence type="ECO:0000256" key="4">
    <source>
        <dbReference type="ARBA" id="ARBA00022723"/>
    </source>
</evidence>
<dbReference type="PANTHER" id="PTHR24286:SF30">
    <property type="entry name" value="3-EPI-6-DEOXOCATHASTERONE 23-MONOOXYGENASE CYP90D1"/>
    <property type="match status" value="1"/>
</dbReference>
<keyword evidence="5" id="KW-0472">Membrane</keyword>
<keyword evidence="4 7" id="KW-0479">Metal-binding</keyword>
<proteinExistence type="inferred from homology"/>
<reference evidence="9 10" key="2">
    <citation type="journal article" date="2017" name="Genome Biol.">
        <title>New reference genome sequences of hot pepper reveal the massive evolution of plant disease-resistance genes by retroduplication.</title>
        <authorList>
            <person name="Kim S."/>
            <person name="Park J."/>
            <person name="Yeom S.I."/>
            <person name="Kim Y.M."/>
            <person name="Seo E."/>
            <person name="Kim K.T."/>
            <person name="Kim M.S."/>
            <person name="Lee J.M."/>
            <person name="Cheong K."/>
            <person name="Shin H.S."/>
            <person name="Kim S.B."/>
            <person name="Han K."/>
            <person name="Lee J."/>
            <person name="Park M."/>
            <person name="Lee H.A."/>
            <person name="Lee H.Y."/>
            <person name="Lee Y."/>
            <person name="Oh S."/>
            <person name="Lee J.H."/>
            <person name="Choi E."/>
            <person name="Choi E."/>
            <person name="Lee S.E."/>
            <person name="Jeon J."/>
            <person name="Kim H."/>
            <person name="Choi G."/>
            <person name="Song H."/>
            <person name="Lee J."/>
            <person name="Lee S.C."/>
            <person name="Kwon J.K."/>
            <person name="Lee H.Y."/>
            <person name="Koo N."/>
            <person name="Hong Y."/>
            <person name="Kim R.W."/>
            <person name="Kang W.H."/>
            <person name="Huh J.H."/>
            <person name="Kang B.C."/>
            <person name="Yang T.J."/>
            <person name="Lee Y.H."/>
            <person name="Bennetzen J.L."/>
            <person name="Choi D."/>
        </authorList>
    </citation>
    <scope>NUCLEOTIDE SEQUENCE [LARGE SCALE GENOMIC DNA]</scope>
    <source>
        <strain evidence="10">cv. CM334</strain>
    </source>
</reference>
<evidence type="ECO:0000256" key="2">
    <source>
        <dbReference type="ARBA" id="ARBA00010617"/>
    </source>
</evidence>
<keyword evidence="3" id="KW-0812">Transmembrane</keyword>
<dbReference type="InterPro" id="IPR036396">
    <property type="entry name" value="Cyt_P450_sf"/>
</dbReference>
<evidence type="ECO:0000256" key="5">
    <source>
        <dbReference type="ARBA" id="ARBA00022989"/>
    </source>
</evidence>
<dbReference type="EMBL" id="AYRZ02000092">
    <property type="protein sequence ID" value="PHT62164.1"/>
    <property type="molecule type" value="Genomic_DNA"/>
</dbReference>
<keyword evidence="7" id="KW-0503">Monooxygenase</keyword>
<comment type="caution">
    <text evidence="9">The sequence shown here is derived from an EMBL/GenBank/DDBJ whole genome shotgun (WGS) entry which is preliminary data.</text>
</comment>
<keyword evidence="8" id="KW-0175">Coiled coil</keyword>
<dbReference type="Gramene" id="PHT62164">
    <property type="protein sequence ID" value="PHT62164"/>
    <property type="gene ID" value="T459_33977"/>
</dbReference>
<accession>A0A2G2XXC4</accession>
<dbReference type="InterPro" id="IPR001128">
    <property type="entry name" value="Cyt_P450"/>
</dbReference>
<sequence>MVKLIQSIIQEKREKNVMSTVNEDVVDVLINNTSEELTDELISDNMIDLMIPGEDSVPVLITLAIKYLSDSPVALQQLTEENLTLKRLKEKQRETLVWSDYLSLPFTQNVISETLRLGNIIIGVMRKAVKDVEIKGYLIPKGWCTFAYFRSVHLDDNLYDFPYQFNPWRWQNKDINNSYFTPFGGGQRLCPGIDLARLEASIFLHHFTTQFRLLGENRRLVEDRIAMQRELANAKEELHRMNLTMGDVQADHEIRSRDLIERALKLEGDL</sequence>
<reference evidence="9 10" key="1">
    <citation type="journal article" date="2014" name="Nat. Genet.">
        <title>Genome sequence of the hot pepper provides insights into the evolution of pungency in Capsicum species.</title>
        <authorList>
            <person name="Kim S."/>
            <person name="Park M."/>
            <person name="Yeom S.I."/>
            <person name="Kim Y.M."/>
            <person name="Lee J.M."/>
            <person name="Lee H.A."/>
            <person name="Seo E."/>
            <person name="Choi J."/>
            <person name="Cheong K."/>
            <person name="Kim K.T."/>
            <person name="Jung K."/>
            <person name="Lee G.W."/>
            <person name="Oh S.K."/>
            <person name="Bae C."/>
            <person name="Kim S.B."/>
            <person name="Lee H.Y."/>
            <person name="Kim S.Y."/>
            <person name="Kim M.S."/>
            <person name="Kang B.C."/>
            <person name="Jo Y.D."/>
            <person name="Yang H.B."/>
            <person name="Jeong H.J."/>
            <person name="Kang W.H."/>
            <person name="Kwon J.K."/>
            <person name="Shin C."/>
            <person name="Lim J.Y."/>
            <person name="Park J.H."/>
            <person name="Huh J.H."/>
            <person name="Kim J.S."/>
            <person name="Kim B.D."/>
            <person name="Cohen O."/>
            <person name="Paran I."/>
            <person name="Suh M.C."/>
            <person name="Lee S.B."/>
            <person name="Kim Y.K."/>
            <person name="Shin Y."/>
            <person name="Noh S.J."/>
            <person name="Park J."/>
            <person name="Seo Y.S."/>
            <person name="Kwon S.Y."/>
            <person name="Kim H.A."/>
            <person name="Park J.M."/>
            <person name="Kim H.J."/>
            <person name="Choi S.B."/>
            <person name="Bosland P.W."/>
            <person name="Reeves G."/>
            <person name="Jo S.H."/>
            <person name="Lee B.W."/>
            <person name="Cho H.T."/>
            <person name="Choi H.S."/>
            <person name="Lee M.S."/>
            <person name="Yu Y."/>
            <person name="Do Choi Y."/>
            <person name="Park B.S."/>
            <person name="van Deynze A."/>
            <person name="Ashrafi H."/>
            <person name="Hill T."/>
            <person name="Kim W.T."/>
            <person name="Pai H.S."/>
            <person name="Ahn H.K."/>
            <person name="Yeam I."/>
            <person name="Giovannoni J.J."/>
            <person name="Rose J.K."/>
            <person name="Sorensen I."/>
            <person name="Lee S.J."/>
            <person name="Kim R.W."/>
            <person name="Choi I.Y."/>
            <person name="Choi B.S."/>
            <person name="Lim J.S."/>
            <person name="Lee Y.H."/>
            <person name="Choi D."/>
        </authorList>
    </citation>
    <scope>NUCLEOTIDE SEQUENCE [LARGE SCALE GENOMIC DNA]</scope>
    <source>
        <strain evidence="10">cv. CM334</strain>
    </source>
</reference>
<evidence type="ECO:0000256" key="7">
    <source>
        <dbReference type="RuleBase" id="RU000461"/>
    </source>
</evidence>
<evidence type="ECO:0000313" key="9">
    <source>
        <dbReference type="EMBL" id="PHT62164.1"/>
    </source>
</evidence>
<dbReference type="STRING" id="4072.A0A2G2XXC4"/>
<evidence type="ECO:0000256" key="8">
    <source>
        <dbReference type="SAM" id="Coils"/>
    </source>
</evidence>
<keyword evidence="10" id="KW-1185">Reference proteome</keyword>
<keyword evidence="7" id="KW-0560">Oxidoreductase</keyword>
<evidence type="ECO:0000313" key="10">
    <source>
        <dbReference type="Proteomes" id="UP000222542"/>
    </source>
</evidence>
<name>A0A2G2XXC4_CAPAN</name>
<dbReference type="InterPro" id="IPR017972">
    <property type="entry name" value="Cyt_P450_CS"/>
</dbReference>
<dbReference type="Pfam" id="PF00067">
    <property type="entry name" value="p450"/>
    <property type="match status" value="1"/>
</dbReference>
<evidence type="ECO:0000256" key="3">
    <source>
        <dbReference type="ARBA" id="ARBA00022692"/>
    </source>
</evidence>
<dbReference type="GO" id="GO:0016705">
    <property type="term" value="F:oxidoreductase activity, acting on paired donors, with incorporation or reduction of molecular oxygen"/>
    <property type="evidence" value="ECO:0007669"/>
    <property type="project" value="InterPro"/>
</dbReference>
<dbReference type="PROSITE" id="PS00086">
    <property type="entry name" value="CYTOCHROME_P450"/>
    <property type="match status" value="1"/>
</dbReference>
<dbReference type="Proteomes" id="UP000222542">
    <property type="component" value="Unassembled WGS sequence"/>
</dbReference>
<dbReference type="GO" id="GO:0004497">
    <property type="term" value="F:monooxygenase activity"/>
    <property type="evidence" value="ECO:0007669"/>
    <property type="project" value="UniProtKB-KW"/>
</dbReference>
<gene>
    <name evidence="9" type="ORF">T459_33977</name>
</gene>
<dbReference type="GO" id="GO:0020037">
    <property type="term" value="F:heme binding"/>
    <property type="evidence" value="ECO:0007669"/>
    <property type="project" value="InterPro"/>
</dbReference>
<dbReference type="OMA" id="HIRILNY"/>
<keyword evidence="6 7" id="KW-0408">Iron</keyword>